<keyword evidence="2" id="KW-1185">Reference proteome</keyword>
<dbReference type="InterPro" id="IPR023214">
    <property type="entry name" value="HAD_sf"/>
</dbReference>
<comment type="caution">
    <text evidence="1">The sequence shown here is derived from an EMBL/GenBank/DDBJ whole genome shotgun (WGS) entry which is preliminary data.</text>
</comment>
<dbReference type="InterPro" id="IPR023198">
    <property type="entry name" value="PGP-like_dom2"/>
</dbReference>
<dbReference type="Pfam" id="PF13419">
    <property type="entry name" value="HAD_2"/>
    <property type="match status" value="1"/>
</dbReference>
<dbReference type="InterPro" id="IPR041492">
    <property type="entry name" value="HAD_2"/>
</dbReference>
<dbReference type="Proteomes" id="UP001259572">
    <property type="component" value="Unassembled WGS sequence"/>
</dbReference>
<gene>
    <name evidence="1" type="ORF">RQX22_09860</name>
</gene>
<dbReference type="SUPFAM" id="SSF56784">
    <property type="entry name" value="HAD-like"/>
    <property type="match status" value="1"/>
</dbReference>
<dbReference type="Gene3D" id="3.40.50.1000">
    <property type="entry name" value="HAD superfamily/HAD-like"/>
    <property type="match status" value="1"/>
</dbReference>
<sequence>MAGRDQEGKSVAAVLFDVDGTLVDSNDLHAEAWRRAFADFGIDLPFDTVRGQIGKGGDNLIPSLAPDLSETRRRELEAYRSNLFKRDYLPQVAPFPCIRALFERLDADDIRIVLASSSAAEEVDHHLGLIGAADLVTATTSRDDVESSKPCPDIFEAAMAKVAPLAADDLIVVGDTPWDAKAAARLGLRTIGFRCGGFPEVELVEAGACALYDDARHLLADYERSVFAGRG</sequence>
<dbReference type="InterPro" id="IPR050155">
    <property type="entry name" value="HAD-like_hydrolase_sf"/>
</dbReference>
<dbReference type="SFLD" id="SFLDG01135">
    <property type="entry name" value="C1.5.6:_HAD__Beta-PGM__Phospha"/>
    <property type="match status" value="1"/>
</dbReference>
<evidence type="ECO:0000313" key="2">
    <source>
        <dbReference type="Proteomes" id="UP001259572"/>
    </source>
</evidence>
<dbReference type="SFLD" id="SFLDG01129">
    <property type="entry name" value="C1.5:_HAD__Beta-PGM__Phosphata"/>
    <property type="match status" value="1"/>
</dbReference>
<dbReference type="RefSeq" id="WP_315726005.1">
    <property type="nucleotide sequence ID" value="NZ_JAVUPU010000004.1"/>
</dbReference>
<name>A0ABU3Q771_9SPHN</name>
<dbReference type="EMBL" id="JAVUPU010000004">
    <property type="protein sequence ID" value="MDT9599255.1"/>
    <property type="molecule type" value="Genomic_DNA"/>
</dbReference>
<organism evidence="1 2">
    <name type="scientific">Sphingosinicella rhizophila</name>
    <dbReference type="NCBI Taxonomy" id="3050082"/>
    <lineage>
        <taxon>Bacteria</taxon>
        <taxon>Pseudomonadati</taxon>
        <taxon>Pseudomonadota</taxon>
        <taxon>Alphaproteobacteria</taxon>
        <taxon>Sphingomonadales</taxon>
        <taxon>Sphingosinicellaceae</taxon>
        <taxon>Sphingosinicella</taxon>
    </lineage>
</organism>
<dbReference type="PANTHER" id="PTHR43434">
    <property type="entry name" value="PHOSPHOGLYCOLATE PHOSPHATASE"/>
    <property type="match status" value="1"/>
</dbReference>
<proteinExistence type="predicted"/>
<dbReference type="InterPro" id="IPR036412">
    <property type="entry name" value="HAD-like_sf"/>
</dbReference>
<dbReference type="PANTHER" id="PTHR43434:SF16">
    <property type="entry name" value="BLL8046 PROTEIN"/>
    <property type="match status" value="1"/>
</dbReference>
<accession>A0ABU3Q771</accession>
<reference evidence="1 2" key="1">
    <citation type="submission" date="2023-05" db="EMBL/GenBank/DDBJ databases">
        <authorList>
            <person name="Guo Y."/>
        </authorList>
    </citation>
    <scope>NUCLEOTIDE SEQUENCE [LARGE SCALE GENOMIC DNA]</scope>
    <source>
        <strain evidence="1 2">GR2756</strain>
    </source>
</reference>
<evidence type="ECO:0000313" key="1">
    <source>
        <dbReference type="EMBL" id="MDT9599255.1"/>
    </source>
</evidence>
<dbReference type="SFLD" id="SFLDS00003">
    <property type="entry name" value="Haloacid_Dehalogenase"/>
    <property type="match status" value="1"/>
</dbReference>
<dbReference type="Gene3D" id="1.10.150.240">
    <property type="entry name" value="Putative phosphatase, domain 2"/>
    <property type="match status" value="1"/>
</dbReference>
<protein>
    <submittedName>
        <fullName evidence="1">HAD family phosphatase</fullName>
    </submittedName>
</protein>